<comment type="caution">
    <text evidence="2">The sequence shown here is derived from an EMBL/GenBank/DDBJ whole genome shotgun (WGS) entry which is preliminary data.</text>
</comment>
<dbReference type="EMBL" id="BAAFJT010000002">
    <property type="protein sequence ID" value="GAB0182572.1"/>
    <property type="molecule type" value="Genomic_DNA"/>
</dbReference>
<evidence type="ECO:0000313" key="3">
    <source>
        <dbReference type="Proteomes" id="UP001623348"/>
    </source>
</evidence>
<reference evidence="2 3" key="1">
    <citation type="submission" date="2024-06" db="EMBL/GenBank/DDBJ databases">
        <title>The draft genome of Grus japonensis, version 3.</title>
        <authorList>
            <person name="Nabeshima K."/>
            <person name="Suzuki S."/>
            <person name="Onuma M."/>
        </authorList>
    </citation>
    <scope>NUCLEOTIDE SEQUENCE [LARGE SCALE GENOMIC DNA]</scope>
    <source>
        <strain evidence="2 3">451A</strain>
    </source>
</reference>
<dbReference type="Proteomes" id="UP001623348">
    <property type="component" value="Unassembled WGS sequence"/>
</dbReference>
<accession>A0ABC9WE97</accession>
<name>A0ABC9WE97_GRUJA</name>
<dbReference type="AlphaFoldDB" id="A0ABC9WE97"/>
<evidence type="ECO:0000256" key="1">
    <source>
        <dbReference type="SAM" id="MobiDB-lite"/>
    </source>
</evidence>
<feature type="region of interest" description="Disordered" evidence="1">
    <location>
        <begin position="1"/>
        <end position="51"/>
    </location>
</feature>
<organism evidence="2 3">
    <name type="scientific">Grus japonensis</name>
    <name type="common">Japanese crane</name>
    <name type="synonym">Red-crowned crane</name>
    <dbReference type="NCBI Taxonomy" id="30415"/>
    <lineage>
        <taxon>Eukaryota</taxon>
        <taxon>Metazoa</taxon>
        <taxon>Chordata</taxon>
        <taxon>Craniata</taxon>
        <taxon>Vertebrata</taxon>
        <taxon>Euteleostomi</taxon>
        <taxon>Archelosauria</taxon>
        <taxon>Archosauria</taxon>
        <taxon>Dinosauria</taxon>
        <taxon>Saurischia</taxon>
        <taxon>Theropoda</taxon>
        <taxon>Coelurosauria</taxon>
        <taxon>Aves</taxon>
        <taxon>Neognathae</taxon>
        <taxon>Neoaves</taxon>
        <taxon>Gruiformes</taxon>
        <taxon>Gruidae</taxon>
        <taxon>Grus</taxon>
    </lineage>
</organism>
<evidence type="ECO:0000313" key="2">
    <source>
        <dbReference type="EMBL" id="GAB0182572.1"/>
    </source>
</evidence>
<proteinExistence type="predicted"/>
<keyword evidence="3" id="KW-1185">Reference proteome</keyword>
<sequence>MGVHGGADIHLQPMEDPTPEQVEAPEGGCDPVGSPRWSKLLAGPVDPWREEPRLEQGGLMAKCIQEPWGCFTDEAPTERYTDHEESHFDLACPSM</sequence>
<protein>
    <submittedName>
        <fullName evidence="2">AN1-type zinc finger protein 5-like</fullName>
    </submittedName>
</protein>
<gene>
    <name evidence="2" type="ORF">GRJ2_000722500</name>
</gene>